<dbReference type="OrthoDB" id="6429684at2759"/>
<reference evidence="2 3" key="1">
    <citation type="journal article" date="2019" name="Sci. Rep.">
        <title>Orb-weaving spider Araneus ventricosus genome elucidates the spidroin gene catalogue.</title>
        <authorList>
            <person name="Kono N."/>
            <person name="Nakamura H."/>
            <person name="Ohtoshi R."/>
            <person name="Moran D.A.P."/>
            <person name="Shinohara A."/>
            <person name="Yoshida Y."/>
            <person name="Fujiwara M."/>
            <person name="Mori M."/>
            <person name="Tomita M."/>
            <person name="Arakawa K."/>
        </authorList>
    </citation>
    <scope>NUCLEOTIDE SEQUENCE [LARGE SCALE GENOMIC DNA]</scope>
</reference>
<proteinExistence type="predicted"/>
<dbReference type="InterPro" id="IPR050951">
    <property type="entry name" value="Retrovirus_Pol_polyprotein"/>
</dbReference>
<evidence type="ECO:0000313" key="3">
    <source>
        <dbReference type="Proteomes" id="UP000499080"/>
    </source>
</evidence>
<dbReference type="Proteomes" id="UP000499080">
    <property type="component" value="Unassembled WGS sequence"/>
</dbReference>
<sequence>MISKSHLAPGQFISIDIVGKLPRSYDGNFFILTIVDHYSRFLEVIPLPNITSSTIIKALNQYFARFGIPKIILRDNGTNLRSNEIDSFFFELQIEHRTTSSYFPQSNGTCERSHRSLKESIAALSEQVYEWSDRLLYFKIHYNNSIHSVTQFSPAQLFLVEIWQLP</sequence>
<name>A0A4Y2LI59_ARAVE</name>
<protein>
    <recommendedName>
        <fullName evidence="1">Integrase catalytic domain-containing protein</fullName>
    </recommendedName>
</protein>
<dbReference type="SUPFAM" id="SSF53098">
    <property type="entry name" value="Ribonuclease H-like"/>
    <property type="match status" value="1"/>
</dbReference>
<gene>
    <name evidence="2" type="ORF">AVEN_270090_1</name>
</gene>
<dbReference type="Gene3D" id="3.30.420.10">
    <property type="entry name" value="Ribonuclease H-like superfamily/Ribonuclease H"/>
    <property type="match status" value="1"/>
</dbReference>
<comment type="caution">
    <text evidence="2">The sequence shown here is derived from an EMBL/GenBank/DDBJ whole genome shotgun (WGS) entry which is preliminary data.</text>
</comment>
<dbReference type="InterPro" id="IPR012337">
    <property type="entry name" value="RNaseH-like_sf"/>
</dbReference>
<evidence type="ECO:0000259" key="1">
    <source>
        <dbReference type="PROSITE" id="PS50994"/>
    </source>
</evidence>
<evidence type="ECO:0000313" key="2">
    <source>
        <dbReference type="EMBL" id="GBN13870.1"/>
    </source>
</evidence>
<dbReference type="GO" id="GO:0015074">
    <property type="term" value="P:DNA integration"/>
    <property type="evidence" value="ECO:0007669"/>
    <property type="project" value="InterPro"/>
</dbReference>
<dbReference type="PANTHER" id="PTHR37984:SF15">
    <property type="entry name" value="INTEGRASE CATALYTIC DOMAIN-CONTAINING PROTEIN"/>
    <property type="match status" value="1"/>
</dbReference>
<dbReference type="GO" id="GO:0003676">
    <property type="term" value="F:nucleic acid binding"/>
    <property type="evidence" value="ECO:0007669"/>
    <property type="project" value="InterPro"/>
</dbReference>
<feature type="domain" description="Integrase catalytic" evidence="1">
    <location>
        <begin position="5"/>
        <end position="162"/>
    </location>
</feature>
<dbReference type="PROSITE" id="PS50994">
    <property type="entry name" value="INTEGRASE"/>
    <property type="match status" value="1"/>
</dbReference>
<dbReference type="EMBL" id="BGPR01005838">
    <property type="protein sequence ID" value="GBN13870.1"/>
    <property type="molecule type" value="Genomic_DNA"/>
</dbReference>
<organism evidence="2 3">
    <name type="scientific">Araneus ventricosus</name>
    <name type="common">Orbweaver spider</name>
    <name type="synonym">Epeira ventricosa</name>
    <dbReference type="NCBI Taxonomy" id="182803"/>
    <lineage>
        <taxon>Eukaryota</taxon>
        <taxon>Metazoa</taxon>
        <taxon>Ecdysozoa</taxon>
        <taxon>Arthropoda</taxon>
        <taxon>Chelicerata</taxon>
        <taxon>Arachnida</taxon>
        <taxon>Araneae</taxon>
        <taxon>Araneomorphae</taxon>
        <taxon>Entelegynae</taxon>
        <taxon>Araneoidea</taxon>
        <taxon>Araneidae</taxon>
        <taxon>Araneus</taxon>
    </lineage>
</organism>
<dbReference type="Pfam" id="PF00665">
    <property type="entry name" value="rve"/>
    <property type="match status" value="1"/>
</dbReference>
<accession>A0A4Y2LI59</accession>
<dbReference type="PANTHER" id="PTHR37984">
    <property type="entry name" value="PROTEIN CBG26694"/>
    <property type="match status" value="1"/>
</dbReference>
<dbReference type="AlphaFoldDB" id="A0A4Y2LI59"/>
<dbReference type="InterPro" id="IPR036397">
    <property type="entry name" value="RNaseH_sf"/>
</dbReference>
<keyword evidence="3" id="KW-1185">Reference proteome</keyword>
<dbReference type="InterPro" id="IPR001584">
    <property type="entry name" value="Integrase_cat-core"/>
</dbReference>